<accession>A0A919ITH1</accession>
<sequence>MANGDPAKLAGDSSTRKSAIRRWFAAARRSVTSSRIAAVAQVGRLVWTVFEGLRGEGGPW</sequence>
<evidence type="ECO:0000313" key="2">
    <source>
        <dbReference type="Proteomes" id="UP000619479"/>
    </source>
</evidence>
<dbReference type="EMBL" id="BOMH01000097">
    <property type="protein sequence ID" value="GID71118.1"/>
    <property type="molecule type" value="Genomic_DNA"/>
</dbReference>
<reference evidence="1" key="1">
    <citation type="submission" date="2021-01" db="EMBL/GenBank/DDBJ databases">
        <title>Whole genome shotgun sequence of Actinoplanes cyaneus NBRC 14990.</title>
        <authorList>
            <person name="Komaki H."/>
            <person name="Tamura T."/>
        </authorList>
    </citation>
    <scope>NUCLEOTIDE SEQUENCE</scope>
    <source>
        <strain evidence="1">NBRC 14990</strain>
    </source>
</reference>
<organism evidence="1 2">
    <name type="scientific">Actinoplanes cyaneus</name>
    <dbReference type="NCBI Taxonomy" id="52696"/>
    <lineage>
        <taxon>Bacteria</taxon>
        <taxon>Bacillati</taxon>
        <taxon>Actinomycetota</taxon>
        <taxon>Actinomycetes</taxon>
        <taxon>Micromonosporales</taxon>
        <taxon>Micromonosporaceae</taxon>
        <taxon>Actinoplanes</taxon>
    </lineage>
</organism>
<name>A0A919ITH1_9ACTN</name>
<proteinExistence type="predicted"/>
<dbReference type="AlphaFoldDB" id="A0A919ITH1"/>
<gene>
    <name evidence="1" type="ORF">Acy02nite_89990</name>
</gene>
<evidence type="ECO:0000313" key="1">
    <source>
        <dbReference type="EMBL" id="GID71118.1"/>
    </source>
</evidence>
<keyword evidence="2" id="KW-1185">Reference proteome</keyword>
<comment type="caution">
    <text evidence="1">The sequence shown here is derived from an EMBL/GenBank/DDBJ whole genome shotgun (WGS) entry which is preliminary data.</text>
</comment>
<dbReference type="Proteomes" id="UP000619479">
    <property type="component" value="Unassembled WGS sequence"/>
</dbReference>
<protein>
    <submittedName>
        <fullName evidence="1">Uncharacterized protein</fullName>
    </submittedName>
</protein>